<protein>
    <recommendedName>
        <fullName evidence="3">Indoleacetamide hydrolase</fullName>
    </recommendedName>
</protein>
<dbReference type="Gene3D" id="3.90.1300.10">
    <property type="entry name" value="Amidase signature (AS) domain"/>
    <property type="match status" value="1"/>
</dbReference>
<dbReference type="InterPro" id="IPR000120">
    <property type="entry name" value="Amidase"/>
</dbReference>
<evidence type="ECO:0000259" key="4">
    <source>
        <dbReference type="Pfam" id="PF01425"/>
    </source>
</evidence>
<dbReference type="InterPro" id="IPR023631">
    <property type="entry name" value="Amidase_dom"/>
</dbReference>
<evidence type="ECO:0000256" key="1">
    <source>
        <dbReference type="ARBA" id="ARBA00003871"/>
    </source>
</evidence>
<dbReference type="GO" id="GO:0004040">
    <property type="term" value="F:amidase activity"/>
    <property type="evidence" value="ECO:0007669"/>
    <property type="project" value="UniProtKB-EC"/>
</dbReference>
<dbReference type="EMBL" id="JAVDUP010000005">
    <property type="protein sequence ID" value="MDR6902689.1"/>
    <property type="molecule type" value="Genomic_DNA"/>
</dbReference>
<accession>A0ABU1SUN0</accession>
<gene>
    <name evidence="5" type="ORF">J2W52_004322</name>
</gene>
<dbReference type="PANTHER" id="PTHR11895:SF7">
    <property type="entry name" value="GLUTAMYL-TRNA(GLN) AMIDOTRANSFERASE SUBUNIT A, MITOCHONDRIAL"/>
    <property type="match status" value="1"/>
</dbReference>
<reference evidence="5 6" key="1">
    <citation type="submission" date="2023-07" db="EMBL/GenBank/DDBJ databases">
        <title>Sorghum-associated microbial communities from plants grown in Nebraska, USA.</title>
        <authorList>
            <person name="Schachtman D."/>
        </authorList>
    </citation>
    <scope>NUCLEOTIDE SEQUENCE [LARGE SCALE GENOMIC DNA]</scope>
    <source>
        <strain evidence="5 6">3199</strain>
    </source>
</reference>
<dbReference type="PANTHER" id="PTHR11895">
    <property type="entry name" value="TRANSAMIDASE"/>
    <property type="match status" value="1"/>
</dbReference>
<name>A0ABU1SUN0_9HYPH</name>
<evidence type="ECO:0000313" key="5">
    <source>
        <dbReference type="EMBL" id="MDR6902689.1"/>
    </source>
</evidence>
<comment type="function">
    <text evidence="1">Hydrolyzes indole-3-acetamide (IAM) into indole-3-acetic acid (IAA).</text>
</comment>
<evidence type="ECO:0000256" key="2">
    <source>
        <dbReference type="ARBA" id="ARBA00009199"/>
    </source>
</evidence>
<dbReference type="Proteomes" id="UP001250791">
    <property type="component" value="Unassembled WGS sequence"/>
</dbReference>
<dbReference type="PROSITE" id="PS00571">
    <property type="entry name" value="AMIDASES"/>
    <property type="match status" value="1"/>
</dbReference>
<dbReference type="SUPFAM" id="SSF75304">
    <property type="entry name" value="Amidase signature (AS) enzymes"/>
    <property type="match status" value="1"/>
</dbReference>
<sequence length="474" mass="49535">MSDSSFADATELAGAIKSGKFTCVDAMQAALAACAKHEELGAITYLNPEAGLAAARVLDQEASMHPERFAQRAFAGVPTVAKDLGGPFPGLPVTAGSRLFARAGKGADSDLAERFRDAGLCAFGLSTSPEFGFSLASEPAIGPICRNPLDPSRTAGGSSGGAAAAVATGILAIAHATDAGGSIRVPAACCGLVGLKPTRGAVPAGPSFGNHLGGIASELAVTRSVRDTAAIFDVVRGRTRGPYADIVQHTAKTGKLRVGLLTDTGRHYAIESDRAQAVDAAARFLESQGNALISIRWDEMESAIQASARAFGDIISVNIAGLIDDLKLDVRLVETMTQAFIMRGRAMPATVLWRSLNGAVRASHTLWEIFDRVDVIVMPMLAAAPPPIGSFPTDHSDIDLHLERMTSFAPLASLANISGFPAITLPFGKDAQGLPLPIQMMAPMSEDKLLLQLASALEAEQRWQHRFPIAGFAT</sequence>
<comment type="similarity">
    <text evidence="2">Belongs to the amidase family.</text>
</comment>
<feature type="domain" description="Amidase" evidence="4">
    <location>
        <begin position="27"/>
        <end position="451"/>
    </location>
</feature>
<proteinExistence type="inferred from homology"/>
<comment type="caution">
    <text evidence="5">The sequence shown here is derived from an EMBL/GenBank/DDBJ whole genome shotgun (WGS) entry which is preliminary data.</text>
</comment>
<evidence type="ECO:0000256" key="3">
    <source>
        <dbReference type="ARBA" id="ARBA00021874"/>
    </source>
</evidence>
<evidence type="ECO:0000313" key="6">
    <source>
        <dbReference type="Proteomes" id="UP001250791"/>
    </source>
</evidence>
<dbReference type="RefSeq" id="WP_310233531.1">
    <property type="nucleotide sequence ID" value="NZ_JAVDUP010000005.1"/>
</dbReference>
<dbReference type="InterPro" id="IPR036928">
    <property type="entry name" value="AS_sf"/>
</dbReference>
<dbReference type="InterPro" id="IPR020556">
    <property type="entry name" value="Amidase_CS"/>
</dbReference>
<organism evidence="5 6">
    <name type="scientific">Rhizobium miluonense</name>
    <dbReference type="NCBI Taxonomy" id="411945"/>
    <lineage>
        <taxon>Bacteria</taxon>
        <taxon>Pseudomonadati</taxon>
        <taxon>Pseudomonadota</taxon>
        <taxon>Alphaproteobacteria</taxon>
        <taxon>Hyphomicrobiales</taxon>
        <taxon>Rhizobiaceae</taxon>
        <taxon>Rhizobium/Agrobacterium group</taxon>
        <taxon>Rhizobium</taxon>
    </lineage>
</organism>
<dbReference type="Pfam" id="PF01425">
    <property type="entry name" value="Amidase"/>
    <property type="match status" value="1"/>
</dbReference>
<keyword evidence="5" id="KW-0378">Hydrolase</keyword>
<keyword evidence="6" id="KW-1185">Reference proteome</keyword>